<keyword evidence="4 7" id="KW-0731">Sigma factor</keyword>
<dbReference type="GO" id="GO:0003677">
    <property type="term" value="F:DNA binding"/>
    <property type="evidence" value="ECO:0007669"/>
    <property type="project" value="UniProtKB-KW"/>
</dbReference>
<evidence type="ECO:0000256" key="1">
    <source>
        <dbReference type="ARBA" id="ARBA00007788"/>
    </source>
</evidence>
<evidence type="ECO:0000259" key="8">
    <source>
        <dbReference type="PROSITE" id="PS50943"/>
    </source>
</evidence>
<dbReference type="EMBL" id="JACOOR010000009">
    <property type="protein sequence ID" value="MBC5661006.1"/>
    <property type="molecule type" value="Genomic_DNA"/>
</dbReference>
<comment type="similarity">
    <text evidence="1 7">Belongs to the sigma-70 factor family.</text>
</comment>
<dbReference type="GO" id="GO:0016987">
    <property type="term" value="F:sigma factor activity"/>
    <property type="evidence" value="ECO:0007669"/>
    <property type="project" value="UniProtKB-KW"/>
</dbReference>
<dbReference type="InterPro" id="IPR000943">
    <property type="entry name" value="RNA_pol_sigma70"/>
</dbReference>
<evidence type="ECO:0000256" key="5">
    <source>
        <dbReference type="ARBA" id="ARBA00023125"/>
    </source>
</evidence>
<evidence type="ECO:0000313" key="10">
    <source>
        <dbReference type="Proteomes" id="UP000649345"/>
    </source>
</evidence>
<dbReference type="NCBIfam" id="TIGR02835">
    <property type="entry name" value="spore_sigmaE"/>
    <property type="match status" value="1"/>
</dbReference>
<dbReference type="PROSITE" id="PS50943">
    <property type="entry name" value="HTH_CROC1"/>
    <property type="match status" value="1"/>
</dbReference>
<keyword evidence="2" id="KW-0749">Sporulation</keyword>
<dbReference type="SUPFAM" id="SSF88659">
    <property type="entry name" value="Sigma3 and sigma4 domains of RNA polymerase sigma factors"/>
    <property type="match status" value="1"/>
</dbReference>
<dbReference type="PANTHER" id="PTHR30376">
    <property type="entry name" value="SIGMA FACTOR RPOH HEAT SHOCK RELATED"/>
    <property type="match status" value="1"/>
</dbReference>
<evidence type="ECO:0000256" key="2">
    <source>
        <dbReference type="ARBA" id="ARBA00022969"/>
    </source>
</evidence>
<sequence length="246" mass="28005">MLIKVAIPNQVQLKLIPDFSTLFRSRQKELHYIGGAEVLPAPLNQEEEAAAIGRLGTAGSSEARALLIEHNLRLVVYIAKRFDNTGVGVEDLISIGTIGLIKAINTFNSGKNIKLATYASRCIENEILMYLRRNNKTRMEVSIDEPLNVDWDGNELLLSDILGTDEDVIYRDIETEMERKLLDKAIETLSERERTIVELRFGLKDPMGREMTQKEVADLLGISQSYISRLEKKIIRRLKKEIMKYE</sequence>
<comment type="function">
    <text evidence="7">Sigma factors are initiation factors that promote the attachment of RNA polymerase to specific initiation sites and are then released.</text>
</comment>
<dbReference type="InterPro" id="IPR001387">
    <property type="entry name" value="Cro/C1-type_HTH"/>
</dbReference>
<accession>A0A923LEV6</accession>
<dbReference type="SUPFAM" id="SSF88946">
    <property type="entry name" value="Sigma2 domain of RNA polymerase sigma factors"/>
    <property type="match status" value="1"/>
</dbReference>
<evidence type="ECO:0000256" key="6">
    <source>
        <dbReference type="ARBA" id="ARBA00023163"/>
    </source>
</evidence>
<dbReference type="InterPro" id="IPR050813">
    <property type="entry name" value="Sigma-70_Factor"/>
</dbReference>
<dbReference type="PIRSF" id="PIRSF000770">
    <property type="entry name" value="RNA_pol_sigma-SigE/K"/>
    <property type="match status" value="1"/>
</dbReference>
<dbReference type="NCBIfam" id="NF004471">
    <property type="entry name" value="PRK05803.1"/>
    <property type="match status" value="1"/>
</dbReference>
<protein>
    <recommendedName>
        <fullName evidence="7">RNA polymerase sigma factor</fullName>
    </recommendedName>
</protein>
<reference evidence="9" key="1">
    <citation type="submission" date="2020-08" db="EMBL/GenBank/DDBJ databases">
        <title>Genome public.</title>
        <authorList>
            <person name="Liu C."/>
            <person name="Sun Q."/>
        </authorList>
    </citation>
    <scope>NUCLEOTIDE SEQUENCE</scope>
    <source>
        <strain evidence="9">NSJ-68</strain>
    </source>
</reference>
<dbReference type="PROSITE" id="PS00715">
    <property type="entry name" value="SIGMA70_1"/>
    <property type="match status" value="1"/>
</dbReference>
<keyword evidence="6 7" id="KW-0804">Transcription</keyword>
<keyword evidence="10" id="KW-1185">Reference proteome</keyword>
<dbReference type="GO" id="GO:0030435">
    <property type="term" value="P:sporulation resulting in formation of a cellular spore"/>
    <property type="evidence" value="ECO:0007669"/>
    <property type="project" value="UniProtKB-KW"/>
</dbReference>
<dbReference type="Proteomes" id="UP000649345">
    <property type="component" value="Unassembled WGS sequence"/>
</dbReference>
<name>A0A923LEV6_9FIRM</name>
<keyword evidence="5 7" id="KW-0238">DNA-binding</keyword>
<dbReference type="InterPro" id="IPR013324">
    <property type="entry name" value="RNA_pol_sigma_r3/r4-like"/>
</dbReference>
<evidence type="ECO:0000313" key="9">
    <source>
        <dbReference type="EMBL" id="MBC5661006.1"/>
    </source>
</evidence>
<dbReference type="InterPro" id="IPR007627">
    <property type="entry name" value="RNA_pol_sigma70_r2"/>
</dbReference>
<dbReference type="GO" id="GO:0006352">
    <property type="term" value="P:DNA-templated transcription initiation"/>
    <property type="evidence" value="ECO:0007669"/>
    <property type="project" value="InterPro"/>
</dbReference>
<dbReference type="InterPro" id="IPR014284">
    <property type="entry name" value="RNA_pol_sigma-70_dom"/>
</dbReference>
<evidence type="ECO:0000256" key="4">
    <source>
        <dbReference type="ARBA" id="ARBA00023082"/>
    </source>
</evidence>
<evidence type="ECO:0000256" key="3">
    <source>
        <dbReference type="ARBA" id="ARBA00023015"/>
    </source>
</evidence>
<dbReference type="PROSITE" id="PS00716">
    <property type="entry name" value="SIGMA70_2"/>
    <property type="match status" value="1"/>
</dbReference>
<dbReference type="NCBIfam" id="NF006158">
    <property type="entry name" value="PRK08301.1"/>
    <property type="match status" value="1"/>
</dbReference>
<dbReference type="AlphaFoldDB" id="A0A923LEV6"/>
<dbReference type="InterPro" id="IPR007630">
    <property type="entry name" value="RNA_pol_sigma70_r4"/>
</dbReference>
<dbReference type="NCBIfam" id="TIGR02937">
    <property type="entry name" value="sigma70-ECF"/>
    <property type="match status" value="1"/>
</dbReference>
<evidence type="ECO:0000256" key="7">
    <source>
        <dbReference type="RuleBase" id="RU362124"/>
    </source>
</evidence>
<dbReference type="PRINTS" id="PR00046">
    <property type="entry name" value="SIGMA70FCT"/>
</dbReference>
<dbReference type="Pfam" id="PF04542">
    <property type="entry name" value="Sigma70_r2"/>
    <property type="match status" value="1"/>
</dbReference>
<organism evidence="9 10">
    <name type="scientific">Anaerosacchariphilus hominis</name>
    <dbReference type="NCBI Taxonomy" id="2763017"/>
    <lineage>
        <taxon>Bacteria</taxon>
        <taxon>Bacillati</taxon>
        <taxon>Bacillota</taxon>
        <taxon>Clostridia</taxon>
        <taxon>Lachnospirales</taxon>
        <taxon>Lachnospiraceae</taxon>
        <taxon>Anaerosacchariphilus</taxon>
    </lineage>
</organism>
<dbReference type="Gene3D" id="1.10.10.10">
    <property type="entry name" value="Winged helix-like DNA-binding domain superfamily/Winged helix DNA-binding domain"/>
    <property type="match status" value="1"/>
</dbReference>
<dbReference type="RefSeq" id="WP_186873942.1">
    <property type="nucleotide sequence ID" value="NZ_JACOOR010000009.1"/>
</dbReference>
<gene>
    <name evidence="9" type="primary">sigE</name>
    <name evidence="9" type="ORF">H8S44_14685</name>
</gene>
<feature type="domain" description="HTH cro/C1-type" evidence="8">
    <location>
        <begin position="211"/>
        <end position="232"/>
    </location>
</feature>
<keyword evidence="3 7" id="KW-0805">Transcription regulation</keyword>
<dbReference type="PANTHER" id="PTHR30376:SF3">
    <property type="entry name" value="RNA POLYMERASE SIGMA FACTOR RPOH"/>
    <property type="match status" value="1"/>
</dbReference>
<comment type="caution">
    <text evidence="9">The sequence shown here is derived from an EMBL/GenBank/DDBJ whole genome shotgun (WGS) entry which is preliminary data.</text>
</comment>
<dbReference type="CDD" id="cd06171">
    <property type="entry name" value="Sigma70_r4"/>
    <property type="match status" value="1"/>
</dbReference>
<dbReference type="Gene3D" id="1.20.120.1810">
    <property type="match status" value="1"/>
</dbReference>
<dbReference type="InterPro" id="IPR013325">
    <property type="entry name" value="RNA_pol_sigma_r2"/>
</dbReference>
<dbReference type="InterPro" id="IPR036388">
    <property type="entry name" value="WH-like_DNA-bd_sf"/>
</dbReference>
<dbReference type="InterPro" id="IPR014200">
    <property type="entry name" value="RNA_pol_sigma-E"/>
</dbReference>
<dbReference type="Pfam" id="PF04545">
    <property type="entry name" value="Sigma70_r4"/>
    <property type="match status" value="1"/>
</dbReference>
<proteinExistence type="inferred from homology"/>